<keyword evidence="2" id="KW-1185">Reference proteome</keyword>
<sequence length="82" mass="9602">NYQAFIDISVIFENDRVVPSFLSAKLAFDGVRRETLRLPWIDVALISENLDWNFADYFLRLDPLNRNLNDDDKSRLKTNLPS</sequence>
<protein>
    <submittedName>
        <fullName evidence="1">Uncharacterized protein</fullName>
    </submittedName>
</protein>
<accession>A0A821GI13</accession>
<dbReference type="Proteomes" id="UP000663866">
    <property type="component" value="Unassembled WGS sequence"/>
</dbReference>
<comment type="caution">
    <text evidence="1">The sequence shown here is derived from an EMBL/GenBank/DDBJ whole genome shotgun (WGS) entry which is preliminary data.</text>
</comment>
<feature type="non-terminal residue" evidence="1">
    <location>
        <position position="82"/>
    </location>
</feature>
<evidence type="ECO:0000313" key="1">
    <source>
        <dbReference type="EMBL" id="CAF4668934.1"/>
    </source>
</evidence>
<dbReference type="EMBL" id="CAJOBG010091928">
    <property type="protein sequence ID" value="CAF4668934.1"/>
    <property type="molecule type" value="Genomic_DNA"/>
</dbReference>
<feature type="non-terminal residue" evidence="1">
    <location>
        <position position="1"/>
    </location>
</feature>
<gene>
    <name evidence="1" type="ORF">OVN521_LOCUS47353</name>
</gene>
<dbReference type="AlphaFoldDB" id="A0A821GI13"/>
<reference evidence="1" key="1">
    <citation type="submission" date="2021-02" db="EMBL/GenBank/DDBJ databases">
        <authorList>
            <person name="Nowell W R."/>
        </authorList>
    </citation>
    <scope>NUCLEOTIDE SEQUENCE</scope>
</reference>
<proteinExistence type="predicted"/>
<evidence type="ECO:0000313" key="2">
    <source>
        <dbReference type="Proteomes" id="UP000663866"/>
    </source>
</evidence>
<organism evidence="1 2">
    <name type="scientific">Rotaria magnacalcarata</name>
    <dbReference type="NCBI Taxonomy" id="392030"/>
    <lineage>
        <taxon>Eukaryota</taxon>
        <taxon>Metazoa</taxon>
        <taxon>Spiralia</taxon>
        <taxon>Gnathifera</taxon>
        <taxon>Rotifera</taxon>
        <taxon>Eurotatoria</taxon>
        <taxon>Bdelloidea</taxon>
        <taxon>Philodinida</taxon>
        <taxon>Philodinidae</taxon>
        <taxon>Rotaria</taxon>
    </lineage>
</organism>
<name>A0A821GI13_9BILA</name>